<evidence type="ECO:0000259" key="4">
    <source>
        <dbReference type="Pfam" id="PF13193"/>
    </source>
</evidence>
<dbReference type="AlphaFoldDB" id="A0A1Q3FND9"/>
<dbReference type="FunFam" id="3.40.50.12780:FF:000025">
    <property type="entry name" value="luciferin 4-monooxygenase"/>
    <property type="match status" value="1"/>
</dbReference>
<accession>A0A1Q3FND9</accession>
<name>A0A1Q3FND9_CULTA</name>
<keyword evidence="2" id="KW-0576">Peroxisome</keyword>
<dbReference type="GO" id="GO:0005777">
    <property type="term" value="C:peroxisome"/>
    <property type="evidence" value="ECO:0007669"/>
    <property type="project" value="UniProtKB-SubCell"/>
</dbReference>
<feature type="domain" description="AMP-dependent synthetase/ligase" evidence="3">
    <location>
        <begin position="43"/>
        <end position="402"/>
    </location>
</feature>
<dbReference type="InterPro" id="IPR000873">
    <property type="entry name" value="AMP-dep_synth/lig_dom"/>
</dbReference>
<dbReference type="InterPro" id="IPR045851">
    <property type="entry name" value="AMP-bd_C_sf"/>
</dbReference>
<dbReference type="Pfam" id="PF13193">
    <property type="entry name" value="AMP-binding_C"/>
    <property type="match status" value="1"/>
</dbReference>
<reference evidence="5" key="1">
    <citation type="submission" date="2017-01" db="EMBL/GenBank/DDBJ databases">
        <title>A deep insight into the sialotranscriptome of adult male and female Cluex tarsalis mosquitoes.</title>
        <authorList>
            <person name="Ribeiro J.M."/>
            <person name="Moreira F."/>
            <person name="Bernard K.A."/>
            <person name="Calvo E."/>
        </authorList>
    </citation>
    <scope>NUCLEOTIDE SEQUENCE</scope>
    <source>
        <strain evidence="5">Kern County</strain>
        <tissue evidence="5">Salivary glands</tissue>
    </source>
</reference>
<dbReference type="InterPro" id="IPR042099">
    <property type="entry name" value="ANL_N_sf"/>
</dbReference>
<dbReference type="GO" id="GO:0046949">
    <property type="term" value="P:fatty-acyl-CoA biosynthetic process"/>
    <property type="evidence" value="ECO:0007669"/>
    <property type="project" value="TreeGrafter"/>
</dbReference>
<evidence type="ECO:0000313" key="5">
    <source>
        <dbReference type="EMBL" id="JAV29008.1"/>
    </source>
</evidence>
<protein>
    <submittedName>
        <fullName evidence="5">Putative acyl-coa synthetase</fullName>
    </submittedName>
</protein>
<dbReference type="Gene3D" id="3.40.50.12780">
    <property type="entry name" value="N-terminal domain of ligase-like"/>
    <property type="match status" value="1"/>
</dbReference>
<sequence>MHKLRNVRTFYDPKTHIWRGLPTPPLWNPDQSLGQAVLGMLNRTRSKVVQISADSGVELTGDELHLRTVFVAQNLIKLGYGTRSPTNIFTMAVRNGEHTAPVLFACFALGIPVNTLDPTFQRDDLAHMLGLVKPNLVFCESETLVEMIPACKLAGIDPKVIVLGDKVTGYSYVEDLLVPTGSESDFVPVHLDNPSKELAVLLCSSGTTGRSKAVSLSHSICIANVANFFECHSSEVTFAYSSLYWLSGLLMVLSGTLAGATRIITRDPFSVQRTVDIVLRFRVSALFIPPTQAWAIVNDPTVTASSFASLRLPLCGGSVVSAALKRSFERRFPGKFLEVAYGLSEVGFAVTLTRKEFYRDGSVGFTRSGVEIKIVDEGNCAVGIGREGEILVRTKLVFLGYYGNQEATEEMLDGEGWLHTGDIGRFDEDGLMYVVDRKKDIIKYGNYQISPSDVEAVVQGIAGVAAACIVGIPQENGNDLVTALVVRSSESIGSEFIVQEAAKKLPDYKHLRGGVYFVDQLPMTPSGKVVRRLAKNIVLKKNSKGDVK</sequence>
<feature type="domain" description="AMP-binding enzyme C-terminal" evidence="4">
    <location>
        <begin position="454"/>
        <end position="528"/>
    </location>
</feature>
<evidence type="ECO:0000256" key="1">
    <source>
        <dbReference type="ARBA" id="ARBA00004275"/>
    </source>
</evidence>
<evidence type="ECO:0000259" key="3">
    <source>
        <dbReference type="Pfam" id="PF00501"/>
    </source>
</evidence>
<dbReference type="PANTHER" id="PTHR24096">
    <property type="entry name" value="LONG-CHAIN-FATTY-ACID--COA LIGASE"/>
    <property type="match status" value="1"/>
</dbReference>
<dbReference type="InterPro" id="IPR025110">
    <property type="entry name" value="AMP-bd_C"/>
</dbReference>
<dbReference type="EMBL" id="GFDL01006037">
    <property type="protein sequence ID" value="JAV29008.1"/>
    <property type="molecule type" value="Transcribed_RNA"/>
</dbReference>
<comment type="subcellular location">
    <subcellularLocation>
        <location evidence="1">Peroxisome</location>
    </subcellularLocation>
</comment>
<proteinExistence type="predicted"/>
<dbReference type="PANTHER" id="PTHR24096:SF353">
    <property type="entry name" value="GH16244P-RELATED"/>
    <property type="match status" value="1"/>
</dbReference>
<dbReference type="GO" id="GO:0004467">
    <property type="term" value="F:long-chain fatty acid-CoA ligase activity"/>
    <property type="evidence" value="ECO:0007669"/>
    <property type="project" value="TreeGrafter"/>
</dbReference>
<dbReference type="Gene3D" id="3.30.300.30">
    <property type="match status" value="1"/>
</dbReference>
<dbReference type="InterPro" id="IPR020845">
    <property type="entry name" value="AMP-binding_CS"/>
</dbReference>
<evidence type="ECO:0000256" key="2">
    <source>
        <dbReference type="ARBA" id="ARBA00023140"/>
    </source>
</evidence>
<dbReference type="PROSITE" id="PS00455">
    <property type="entry name" value="AMP_BINDING"/>
    <property type="match status" value="1"/>
</dbReference>
<organism evidence="5">
    <name type="scientific">Culex tarsalis</name>
    <name type="common">Encephalitis mosquito</name>
    <dbReference type="NCBI Taxonomy" id="7177"/>
    <lineage>
        <taxon>Eukaryota</taxon>
        <taxon>Metazoa</taxon>
        <taxon>Ecdysozoa</taxon>
        <taxon>Arthropoda</taxon>
        <taxon>Hexapoda</taxon>
        <taxon>Insecta</taxon>
        <taxon>Pterygota</taxon>
        <taxon>Neoptera</taxon>
        <taxon>Endopterygota</taxon>
        <taxon>Diptera</taxon>
        <taxon>Nematocera</taxon>
        <taxon>Culicoidea</taxon>
        <taxon>Culicidae</taxon>
        <taxon>Culicinae</taxon>
        <taxon>Culicini</taxon>
        <taxon>Culex</taxon>
        <taxon>Culex</taxon>
    </lineage>
</organism>
<dbReference type="SUPFAM" id="SSF56801">
    <property type="entry name" value="Acetyl-CoA synthetase-like"/>
    <property type="match status" value="1"/>
</dbReference>
<dbReference type="Pfam" id="PF00501">
    <property type="entry name" value="AMP-binding"/>
    <property type="match status" value="1"/>
</dbReference>